<dbReference type="InterPro" id="IPR013783">
    <property type="entry name" value="Ig-like_fold"/>
</dbReference>
<name>A0A6A5ZL33_9PLEO</name>
<evidence type="ECO:0000256" key="5">
    <source>
        <dbReference type="ARBA" id="ARBA00023277"/>
    </source>
</evidence>
<organism evidence="9 10">
    <name type="scientific">Lophiotrema nucula</name>
    <dbReference type="NCBI Taxonomy" id="690887"/>
    <lineage>
        <taxon>Eukaryota</taxon>
        <taxon>Fungi</taxon>
        <taxon>Dikarya</taxon>
        <taxon>Ascomycota</taxon>
        <taxon>Pezizomycotina</taxon>
        <taxon>Dothideomycetes</taxon>
        <taxon>Pleosporomycetidae</taxon>
        <taxon>Pleosporales</taxon>
        <taxon>Lophiotremataceae</taxon>
        <taxon>Lophiotrema</taxon>
    </lineage>
</organism>
<dbReference type="EMBL" id="ML977314">
    <property type="protein sequence ID" value="KAF2120340.1"/>
    <property type="molecule type" value="Genomic_DNA"/>
</dbReference>
<dbReference type="InterPro" id="IPR036881">
    <property type="entry name" value="Glyco_hydro_3_C_sf"/>
</dbReference>
<keyword evidence="6" id="KW-0326">Glycosidase</keyword>
<dbReference type="Gene3D" id="2.60.40.10">
    <property type="entry name" value="Immunoglobulins"/>
    <property type="match status" value="1"/>
</dbReference>
<feature type="region of interest" description="Disordered" evidence="7">
    <location>
        <begin position="199"/>
        <end position="229"/>
    </location>
</feature>
<dbReference type="OrthoDB" id="416222at2759"/>
<dbReference type="GO" id="GO:0009251">
    <property type="term" value="P:glucan catabolic process"/>
    <property type="evidence" value="ECO:0007669"/>
    <property type="project" value="TreeGrafter"/>
</dbReference>
<evidence type="ECO:0000256" key="2">
    <source>
        <dbReference type="ARBA" id="ARBA00005336"/>
    </source>
</evidence>
<dbReference type="InterPro" id="IPR050288">
    <property type="entry name" value="Cellulose_deg_GH3"/>
</dbReference>
<evidence type="ECO:0000313" key="9">
    <source>
        <dbReference type="EMBL" id="KAF2120340.1"/>
    </source>
</evidence>
<dbReference type="PANTHER" id="PTHR42715:SF14">
    <property type="entry name" value="BETA-GLUCOSIDASE D-RELATED"/>
    <property type="match status" value="1"/>
</dbReference>
<feature type="domain" description="Glycoside hydrolase family 3 C-terminal" evidence="8">
    <location>
        <begin position="103"/>
        <end position="388"/>
    </location>
</feature>
<proteinExistence type="inferred from homology"/>
<reference evidence="9" key="1">
    <citation type="journal article" date="2020" name="Stud. Mycol.">
        <title>101 Dothideomycetes genomes: a test case for predicting lifestyles and emergence of pathogens.</title>
        <authorList>
            <person name="Haridas S."/>
            <person name="Albert R."/>
            <person name="Binder M."/>
            <person name="Bloem J."/>
            <person name="Labutti K."/>
            <person name="Salamov A."/>
            <person name="Andreopoulos B."/>
            <person name="Baker S."/>
            <person name="Barry K."/>
            <person name="Bills G."/>
            <person name="Bluhm B."/>
            <person name="Cannon C."/>
            <person name="Castanera R."/>
            <person name="Culley D."/>
            <person name="Daum C."/>
            <person name="Ezra D."/>
            <person name="Gonzalez J."/>
            <person name="Henrissat B."/>
            <person name="Kuo A."/>
            <person name="Liang C."/>
            <person name="Lipzen A."/>
            <person name="Lutzoni F."/>
            <person name="Magnuson J."/>
            <person name="Mondo S."/>
            <person name="Nolan M."/>
            <person name="Ohm R."/>
            <person name="Pangilinan J."/>
            <person name="Park H.-J."/>
            <person name="Ramirez L."/>
            <person name="Alfaro M."/>
            <person name="Sun H."/>
            <person name="Tritt A."/>
            <person name="Yoshinaga Y."/>
            <person name="Zwiers L.-H."/>
            <person name="Turgeon B."/>
            <person name="Goodwin S."/>
            <person name="Spatafora J."/>
            <person name="Crous P."/>
            <person name="Grigoriev I."/>
        </authorList>
    </citation>
    <scope>NUCLEOTIDE SEQUENCE</scope>
    <source>
        <strain evidence="9">CBS 627.86</strain>
    </source>
</reference>
<evidence type="ECO:0000313" key="10">
    <source>
        <dbReference type="Proteomes" id="UP000799770"/>
    </source>
</evidence>
<comment type="catalytic activity">
    <reaction evidence="1">
        <text>Hydrolysis of terminal, non-reducing beta-D-glucosyl residues with release of beta-D-glucose.</text>
        <dbReference type="EC" id="3.2.1.21"/>
    </reaction>
</comment>
<keyword evidence="5" id="KW-0119">Carbohydrate metabolism</keyword>
<comment type="similarity">
    <text evidence="2">Belongs to the glycosyl hydrolase 3 family.</text>
</comment>
<keyword evidence="4 9" id="KW-0378">Hydrolase</keyword>
<dbReference type="GO" id="GO:0008422">
    <property type="term" value="F:beta-glucosidase activity"/>
    <property type="evidence" value="ECO:0007669"/>
    <property type="project" value="UniProtKB-EC"/>
</dbReference>
<evidence type="ECO:0000259" key="8">
    <source>
        <dbReference type="Pfam" id="PF01915"/>
    </source>
</evidence>
<dbReference type="SUPFAM" id="SSF52279">
    <property type="entry name" value="Beta-D-glucan exohydrolase, C-terminal domain"/>
    <property type="match status" value="1"/>
</dbReference>
<accession>A0A6A5ZL33</accession>
<evidence type="ECO:0000256" key="1">
    <source>
        <dbReference type="ARBA" id="ARBA00000448"/>
    </source>
</evidence>
<dbReference type="AlphaFoldDB" id="A0A6A5ZL33"/>
<dbReference type="EC" id="3.2.1.21" evidence="3"/>
<sequence length="496" mass="52445">MKLAPNKRPVLKLRRYRTLIYFDLEIIILGYVYYKYKYVISTGIANGSLTQDRLDDMAIRNVIGYYYVGLDNEKQPSAAGTTEYRNVRGDHSKLIRRSAGEPIVLLKNTNNTLPLNKPLTMSIYGAHAGPAIAGPNQAFSVQGTSSDTYQSHLATSGGSGQASFPYLMTPHTALIMRAAEDGTMLWWVLNNTYTATSSSGGGMGGGQGGGNFTGGPGGHNSTTGGDMGGATANSTGGVAAGGMNLGNPGSGTSVSPSIENYASDGSEVCIVFINANSGEGGDRSELANTEQDQLVNTVADNCNNTVIVVNTVGPRILESWISHTNVTAVLYAGMLGQESGNAIADVLYGDVNQSSKLSYTIAKSASDYLATVCETAECDFTEGVYLDYRYFEKNNLTARFPFGHALSDSTFEYSNITVHSQNTSSLSTNKYATGTLIPGGPADLFEEVLSISIVVRNSGSVAGAEVAQLYISSPEEAQQPVKVLRGFKKSKVLGAG</sequence>
<dbReference type="InterPro" id="IPR002772">
    <property type="entry name" value="Glyco_hydro_3_C"/>
</dbReference>
<dbReference type="PANTHER" id="PTHR42715">
    <property type="entry name" value="BETA-GLUCOSIDASE"/>
    <property type="match status" value="1"/>
</dbReference>
<dbReference type="Gene3D" id="3.40.50.1700">
    <property type="entry name" value="Glycoside hydrolase family 3 C-terminal domain"/>
    <property type="match status" value="1"/>
</dbReference>
<keyword evidence="10" id="KW-1185">Reference proteome</keyword>
<evidence type="ECO:0000256" key="3">
    <source>
        <dbReference type="ARBA" id="ARBA00012744"/>
    </source>
</evidence>
<gene>
    <name evidence="9" type="ORF">BDV96DRAFT_628810</name>
</gene>
<dbReference type="Pfam" id="PF01915">
    <property type="entry name" value="Glyco_hydro_3_C"/>
    <property type="match status" value="1"/>
</dbReference>
<feature type="compositionally biased region" description="Gly residues" evidence="7">
    <location>
        <begin position="199"/>
        <end position="218"/>
    </location>
</feature>
<protein>
    <recommendedName>
        <fullName evidence="3">beta-glucosidase</fullName>
        <ecNumber evidence="3">3.2.1.21</ecNumber>
    </recommendedName>
</protein>
<dbReference type="Proteomes" id="UP000799770">
    <property type="component" value="Unassembled WGS sequence"/>
</dbReference>
<evidence type="ECO:0000256" key="6">
    <source>
        <dbReference type="ARBA" id="ARBA00023295"/>
    </source>
</evidence>
<evidence type="ECO:0000256" key="7">
    <source>
        <dbReference type="SAM" id="MobiDB-lite"/>
    </source>
</evidence>
<evidence type="ECO:0000256" key="4">
    <source>
        <dbReference type="ARBA" id="ARBA00022801"/>
    </source>
</evidence>